<organism evidence="2">
    <name type="scientific">Oikopleura dioica</name>
    <name type="common">Tunicate</name>
    <dbReference type="NCBI Taxonomy" id="34765"/>
    <lineage>
        <taxon>Eukaryota</taxon>
        <taxon>Metazoa</taxon>
        <taxon>Chordata</taxon>
        <taxon>Tunicata</taxon>
        <taxon>Appendicularia</taxon>
        <taxon>Copelata</taxon>
        <taxon>Oikopleuridae</taxon>
        <taxon>Oikopleura</taxon>
    </lineage>
</organism>
<name>E4XLD8_OIKDI</name>
<keyword evidence="3" id="KW-1185">Reference proteome</keyword>
<reference evidence="2" key="1">
    <citation type="journal article" date="2010" name="Science">
        <title>Plasticity of animal genome architecture unmasked by rapid evolution of a pelagic tunicate.</title>
        <authorList>
            <person name="Denoeud F."/>
            <person name="Henriet S."/>
            <person name="Mungpakdee S."/>
            <person name="Aury J.M."/>
            <person name="Da Silva C."/>
            <person name="Brinkmann H."/>
            <person name="Mikhaleva J."/>
            <person name="Olsen L.C."/>
            <person name="Jubin C."/>
            <person name="Canestro C."/>
            <person name="Bouquet J.M."/>
            <person name="Danks G."/>
            <person name="Poulain J."/>
            <person name="Campsteijn C."/>
            <person name="Adamski M."/>
            <person name="Cross I."/>
            <person name="Yadetie F."/>
            <person name="Muffato M."/>
            <person name="Louis A."/>
            <person name="Butcher S."/>
            <person name="Tsagkogeorga G."/>
            <person name="Konrad A."/>
            <person name="Singh S."/>
            <person name="Jensen M.F."/>
            <person name="Cong E.H."/>
            <person name="Eikeseth-Otteraa H."/>
            <person name="Noel B."/>
            <person name="Anthouard V."/>
            <person name="Porcel B.M."/>
            <person name="Kachouri-Lafond R."/>
            <person name="Nishino A."/>
            <person name="Ugolini M."/>
            <person name="Chourrout P."/>
            <person name="Nishida H."/>
            <person name="Aasland R."/>
            <person name="Huzurbazar S."/>
            <person name="Westhof E."/>
            <person name="Delsuc F."/>
            <person name="Lehrach H."/>
            <person name="Reinhardt R."/>
            <person name="Weissenbach J."/>
            <person name="Roy S.W."/>
            <person name="Artiguenave F."/>
            <person name="Postlethwait J.H."/>
            <person name="Manak J.R."/>
            <person name="Thompson E.M."/>
            <person name="Jaillon O."/>
            <person name="Du Pasquier L."/>
            <person name="Boudinot P."/>
            <person name="Liberles D.A."/>
            <person name="Volff J.N."/>
            <person name="Philippe H."/>
            <person name="Lenhard B."/>
            <person name="Roest Crollius H."/>
            <person name="Wincker P."/>
            <person name="Chourrout D."/>
        </authorList>
    </citation>
    <scope>NUCLEOTIDE SEQUENCE [LARGE SCALE GENOMIC DNA]</scope>
</reference>
<feature type="region of interest" description="Disordered" evidence="1">
    <location>
        <begin position="747"/>
        <end position="776"/>
    </location>
</feature>
<dbReference type="Proteomes" id="UP000001307">
    <property type="component" value="Unassembled WGS sequence"/>
</dbReference>
<evidence type="ECO:0000256" key="1">
    <source>
        <dbReference type="SAM" id="MobiDB-lite"/>
    </source>
</evidence>
<evidence type="ECO:0000313" key="2">
    <source>
        <dbReference type="EMBL" id="CBY19681.1"/>
    </source>
</evidence>
<sequence>MTRPNDGQWAWTRYRNDPRLWEILYHENPLHHLVDPRGPRQSVTEPNNPAIGEVPGSLIDPTSTRQDNASVLQRVAHDSELYNLVFGRITQRPASPDSDFLGPDGISTLDLRYRTAPMNDFRPHVEADPNDKLHFDVLNETQLQLYLTADDKTKRTQNWYRAGYCYSEFHNAELRKMSGDLTASDHQGLEYNLRLRVLENQQGPPGELFTPEEIQICEYIIESLMSSMDPRSRHFRCDLLKLNSKNNFSLQSFGMQALTGTRVYRDSQGALRNESPNEIALRLSRFGNLVPLQAHRDIFRKVMGKDQSLTVNDYLLNPIDAARLGTFLLIMPKYERDLVILQGIYGGSTKRTHKSSEFCISSSGIPTPVSTDDAVRAAQHSLTRLSDHARRNPSSTAVVYKSAHQGLPLLAENPDIAPALSTDTDSTTSASVESVDITDADSLASDPSTVTDYSAYDELDEACPRIRTENLPLRQYSSWVYLLQRSRSEIHASMDCSSLNASTPPQHASVASYEIPVLEGCAIDPRESDSYVYDPTQEPSDNSFLHVGPAEHDPEISPPFQPDHPTGPLTHAQRRLVISEFGRLNKFGDPGVLSDTDSESLPDFEALFPGQRTAQQHLKDLLFSFQDRIIRKGNRHEIFFLAMSEPKPGFLAHASCLHGLTSTQKRAVIGPFTPEEREKFNQRFNPGQLQISKRLAVFDALYQLDVPDNSEDFKEFVCQDPLPPAIAYINAREEREQRPIYQEPLPTAAASDPTEADCAFPSTTVPSSESANSTSETFTQLPGAVQMPDPSTWPHQRHKEFLDQISGLPEPSEPHDFDGYLADVQSLLTYDPLRLSPTDFDPPADVVREQFTTPILKWFSGQQLKTDSAPVLDVNLDLRSQLEGSEVPRIEYYDQPGYLEFPHDLPAEDVTEEGHAAAQLAKQRLRSFLRRQQQIFESLPNYTTAADYATNVTYFTTIPQAPSHRYCLFTFPSTAVPVLTEHHSREARGAVPSQRLVEPRTHRVFLVHPVNPECLATVFDITADFYQLYHHREITRWQSQDPGSPSQRRLEFLPPPLTVDTFVQVDPVTQIPFFPSGTLSKLIKLYFIPRVESEGYRQLEKPPAKNRYAKTYPDVHPKLRGNINSGLIPSQSLESYNFHEQDRRFSPISSTHSSVQAPQIFIEKMAFLEPSMFAPTSRRHWCLLLPDVDVHSWGALATFTILCGRAETLQRMLPLAPDSDLPVGREGIPHLVASRPGVSDSFVLTVAIGGVRPRHQLGPGILPSVSDRWNLKLAARLNIAFFQGLVERVTLSQAKAQNITSAAYDAVIADHNDIEKYYETITGLDGKVTRRRRENVFPPSLVGLHRPIYSVPRKRGASPVLLYFERIIWPGCGFTSKILNLSPNYVKRINGYEKDTSTGGPRLLLVHRGPIEKELLESFLSLPAFFMQQSERIYSRCRDDNPDSDELRRPFSLSPLTFSPGIARITYQVLGLQIKLRYVSSFMERTIPSTEKLLWIGFLQCCRASYPFFGVR</sequence>
<feature type="compositionally biased region" description="Polar residues" evidence="1">
    <location>
        <begin position="761"/>
        <end position="776"/>
    </location>
</feature>
<proteinExistence type="predicted"/>
<accession>E4XLD8</accession>
<gene>
    <name evidence="2" type="ORF">GSOID_T00014523001</name>
</gene>
<dbReference type="InParanoid" id="E4XLD8"/>
<protein>
    <submittedName>
        <fullName evidence="2">Uncharacterized protein</fullName>
    </submittedName>
</protein>
<dbReference type="EMBL" id="FN653070">
    <property type="protein sequence ID" value="CBY19681.1"/>
    <property type="molecule type" value="Genomic_DNA"/>
</dbReference>
<evidence type="ECO:0000313" key="3">
    <source>
        <dbReference type="Proteomes" id="UP000001307"/>
    </source>
</evidence>